<evidence type="ECO:0000313" key="4">
    <source>
        <dbReference type="EnsemblMetazoa" id="SMAR000109-PA"/>
    </source>
</evidence>
<evidence type="ECO:0000313" key="5">
    <source>
        <dbReference type="Proteomes" id="UP000014500"/>
    </source>
</evidence>
<dbReference type="GO" id="GO:0016303">
    <property type="term" value="F:1-phosphatidylinositol-3-kinase activity"/>
    <property type="evidence" value="ECO:0007669"/>
    <property type="project" value="TreeGrafter"/>
</dbReference>
<keyword evidence="2" id="KW-0418">Kinase</keyword>
<dbReference type="AlphaFoldDB" id="T1IH06"/>
<dbReference type="GO" id="GO:0016477">
    <property type="term" value="P:cell migration"/>
    <property type="evidence" value="ECO:0007669"/>
    <property type="project" value="TreeGrafter"/>
</dbReference>
<evidence type="ECO:0000256" key="2">
    <source>
        <dbReference type="ARBA" id="ARBA00022777"/>
    </source>
</evidence>
<dbReference type="PROSITE" id="PS00916">
    <property type="entry name" value="PI3_4_KINASE_2"/>
    <property type="match status" value="1"/>
</dbReference>
<dbReference type="GO" id="GO:0005886">
    <property type="term" value="C:plasma membrane"/>
    <property type="evidence" value="ECO:0007669"/>
    <property type="project" value="TreeGrafter"/>
</dbReference>
<dbReference type="HOGENOM" id="CLU_945188_0_0_1"/>
<dbReference type="InterPro" id="IPR018936">
    <property type="entry name" value="PI3/4_kinase_CS"/>
</dbReference>
<name>T1IH06_STRMM</name>
<reference evidence="5" key="1">
    <citation type="submission" date="2011-05" db="EMBL/GenBank/DDBJ databases">
        <authorList>
            <person name="Richards S.R."/>
            <person name="Qu J."/>
            <person name="Jiang H."/>
            <person name="Jhangiani S.N."/>
            <person name="Agravi P."/>
            <person name="Goodspeed R."/>
            <person name="Gross S."/>
            <person name="Mandapat C."/>
            <person name="Jackson L."/>
            <person name="Mathew T."/>
            <person name="Pu L."/>
            <person name="Thornton R."/>
            <person name="Saada N."/>
            <person name="Wilczek-Boney K.B."/>
            <person name="Lee S."/>
            <person name="Kovar C."/>
            <person name="Wu Y."/>
            <person name="Scherer S.E."/>
            <person name="Worley K.C."/>
            <person name="Muzny D.M."/>
            <person name="Gibbs R."/>
        </authorList>
    </citation>
    <scope>NUCLEOTIDE SEQUENCE</scope>
    <source>
        <strain evidence="5">Brora</strain>
    </source>
</reference>
<dbReference type="InterPro" id="IPR011009">
    <property type="entry name" value="Kinase-like_dom_sf"/>
</dbReference>
<dbReference type="GO" id="GO:0005942">
    <property type="term" value="C:phosphatidylinositol 3-kinase complex"/>
    <property type="evidence" value="ECO:0007669"/>
    <property type="project" value="TreeGrafter"/>
</dbReference>
<evidence type="ECO:0000256" key="1">
    <source>
        <dbReference type="ARBA" id="ARBA00022679"/>
    </source>
</evidence>
<reference evidence="4" key="2">
    <citation type="submission" date="2015-02" db="UniProtKB">
        <authorList>
            <consortium name="EnsemblMetazoa"/>
        </authorList>
    </citation>
    <scope>IDENTIFICATION</scope>
</reference>
<dbReference type="EnsemblMetazoa" id="SMAR000109-RA">
    <property type="protein sequence ID" value="SMAR000109-PA"/>
    <property type="gene ID" value="SMAR000109"/>
</dbReference>
<dbReference type="Proteomes" id="UP000014500">
    <property type="component" value="Unassembled WGS sequence"/>
</dbReference>
<dbReference type="SUPFAM" id="SSF56112">
    <property type="entry name" value="Protein kinase-like (PK-like)"/>
    <property type="match status" value="1"/>
</dbReference>
<dbReference type="SMART" id="SM00146">
    <property type="entry name" value="PI3Kc"/>
    <property type="match status" value="1"/>
</dbReference>
<dbReference type="GO" id="GO:0048015">
    <property type="term" value="P:phosphatidylinositol-mediated signaling"/>
    <property type="evidence" value="ECO:0007669"/>
    <property type="project" value="TreeGrafter"/>
</dbReference>
<keyword evidence="5" id="KW-1185">Reference proteome</keyword>
<dbReference type="Gene3D" id="1.10.1070.11">
    <property type="entry name" value="Phosphatidylinositol 3-/4-kinase, catalytic domain"/>
    <property type="match status" value="1"/>
</dbReference>
<dbReference type="PROSITE" id="PS50290">
    <property type="entry name" value="PI3_4_KINASE_3"/>
    <property type="match status" value="1"/>
</dbReference>
<dbReference type="PhylomeDB" id="T1IH06"/>
<dbReference type="eggNOG" id="KOG0905">
    <property type="taxonomic scope" value="Eukaryota"/>
</dbReference>
<organism evidence="4 5">
    <name type="scientific">Strigamia maritima</name>
    <name type="common">European centipede</name>
    <name type="synonym">Geophilus maritimus</name>
    <dbReference type="NCBI Taxonomy" id="126957"/>
    <lineage>
        <taxon>Eukaryota</taxon>
        <taxon>Metazoa</taxon>
        <taxon>Ecdysozoa</taxon>
        <taxon>Arthropoda</taxon>
        <taxon>Myriapoda</taxon>
        <taxon>Chilopoda</taxon>
        <taxon>Pleurostigmophora</taxon>
        <taxon>Geophilomorpha</taxon>
        <taxon>Linotaeniidae</taxon>
        <taxon>Strigamia</taxon>
    </lineage>
</organism>
<dbReference type="Pfam" id="PF00454">
    <property type="entry name" value="PI3_PI4_kinase"/>
    <property type="match status" value="1"/>
</dbReference>
<dbReference type="PANTHER" id="PTHR10048:SF14">
    <property type="entry name" value="LD28067P"/>
    <property type="match status" value="1"/>
</dbReference>
<accession>T1IH06</accession>
<dbReference type="STRING" id="126957.T1IH06"/>
<proteinExistence type="predicted"/>
<dbReference type="InterPro" id="IPR036940">
    <property type="entry name" value="PI3/4_kinase_cat_sf"/>
</dbReference>
<feature type="domain" description="PI3K/PI4K catalytic" evidence="3">
    <location>
        <begin position="25"/>
        <end position="295"/>
    </location>
</feature>
<dbReference type="GO" id="GO:0035005">
    <property type="term" value="F:1-phosphatidylinositol-4-phosphate 3-kinase activity"/>
    <property type="evidence" value="ECO:0007669"/>
    <property type="project" value="TreeGrafter"/>
</dbReference>
<sequence>MHFCSSPVERCAPDSRDRRYLMKDLSLVADKIKGIKDSLRLTTLLHEMESVHYSIDNKHTSLPHSPSLRRRRYVDPAEEFLNRHVQACVATGIRKGIVEMVTESETLRKIKTEHGLTGSFKDRPIAEWLQKHNPSELECQLAMENFTLSCAGYSVATYVLGICDRHNDNIMLKTSGHLFHIDFGKFLNDSNLFGAISAFRFDFGHGLHHQRRRQTVQQVPTVRRPVLSSIQRRPQECQFVSPFIRVDVIGEHHGDHEDASMLTFIPKTYTMETDGKLVHIEVYGCQKRYELEKYY</sequence>
<dbReference type="PANTHER" id="PTHR10048">
    <property type="entry name" value="PHOSPHATIDYLINOSITOL KINASE"/>
    <property type="match status" value="1"/>
</dbReference>
<dbReference type="InterPro" id="IPR000403">
    <property type="entry name" value="PI3/4_kinase_cat_dom"/>
</dbReference>
<dbReference type="GO" id="GO:0005737">
    <property type="term" value="C:cytoplasm"/>
    <property type="evidence" value="ECO:0007669"/>
    <property type="project" value="TreeGrafter"/>
</dbReference>
<evidence type="ECO:0000259" key="3">
    <source>
        <dbReference type="PROSITE" id="PS50290"/>
    </source>
</evidence>
<protein>
    <recommendedName>
        <fullName evidence="3">PI3K/PI4K catalytic domain-containing protein</fullName>
    </recommendedName>
</protein>
<dbReference type="EMBL" id="JH429682">
    <property type="status" value="NOT_ANNOTATED_CDS"/>
    <property type="molecule type" value="Genomic_DNA"/>
</dbReference>
<dbReference type="InterPro" id="IPR015433">
    <property type="entry name" value="PI3/4_kinase"/>
</dbReference>
<keyword evidence="1" id="KW-0808">Transferase</keyword>
<dbReference type="GO" id="GO:0043491">
    <property type="term" value="P:phosphatidylinositol 3-kinase/protein kinase B signal transduction"/>
    <property type="evidence" value="ECO:0007669"/>
    <property type="project" value="TreeGrafter"/>
</dbReference>